<proteinExistence type="predicted"/>
<dbReference type="SUPFAM" id="SSF141571">
    <property type="entry name" value="Pentapeptide repeat-like"/>
    <property type="match status" value="1"/>
</dbReference>
<dbReference type="GeneID" id="20037328"/>
<reference evidence="1 2" key="1">
    <citation type="submission" date="2013-02" db="EMBL/GenBank/DDBJ databases">
        <title>The Genome Sequence of Plasmodium inui San Antonio 1.</title>
        <authorList>
            <consortium name="The Broad Institute Genome Sequencing Platform"/>
            <consortium name="The Broad Institute Genome Sequencing Center for Infectious Disease"/>
            <person name="Neafsey D."/>
            <person name="Cheeseman I."/>
            <person name="Volkman S."/>
            <person name="Adams J."/>
            <person name="Walker B."/>
            <person name="Young S.K."/>
            <person name="Zeng Q."/>
            <person name="Gargeya S."/>
            <person name="Fitzgerald M."/>
            <person name="Haas B."/>
            <person name="Abouelleil A."/>
            <person name="Alvarado L."/>
            <person name="Arachchi H.M."/>
            <person name="Berlin A.M."/>
            <person name="Chapman S.B."/>
            <person name="Dewar J."/>
            <person name="Goldberg J."/>
            <person name="Griggs A."/>
            <person name="Gujja S."/>
            <person name="Hansen M."/>
            <person name="Howarth C."/>
            <person name="Imamovic A."/>
            <person name="Larimer J."/>
            <person name="McCowan C."/>
            <person name="Murphy C."/>
            <person name="Neiman D."/>
            <person name="Pearson M."/>
            <person name="Priest M."/>
            <person name="Roberts A."/>
            <person name="Saif S."/>
            <person name="Shea T."/>
            <person name="Sisk P."/>
            <person name="Sykes S."/>
            <person name="Wortman J."/>
            <person name="Nusbaum C."/>
            <person name="Birren B."/>
        </authorList>
    </citation>
    <scope>NUCLEOTIDE SEQUENCE [LARGE SCALE GENOMIC DNA]</scope>
    <source>
        <strain evidence="1 2">San Antonio 1</strain>
    </source>
</reference>
<evidence type="ECO:0000313" key="2">
    <source>
        <dbReference type="Proteomes" id="UP000030640"/>
    </source>
</evidence>
<dbReference type="AlphaFoldDB" id="W7A7S8"/>
<keyword evidence="2" id="KW-1185">Reference proteome</keyword>
<organism evidence="1 2">
    <name type="scientific">Plasmodium inui San Antonio 1</name>
    <dbReference type="NCBI Taxonomy" id="1237626"/>
    <lineage>
        <taxon>Eukaryota</taxon>
        <taxon>Sar</taxon>
        <taxon>Alveolata</taxon>
        <taxon>Apicomplexa</taxon>
        <taxon>Aconoidasida</taxon>
        <taxon>Haemosporida</taxon>
        <taxon>Plasmodiidae</taxon>
        <taxon>Plasmodium</taxon>
        <taxon>Plasmodium (Plasmodium)</taxon>
    </lineage>
</organism>
<sequence>MIHEKRKKPSTANQSEKQDCANYKMFFIVSTLDSILLKRLSAKLGNEAKKLGSNTNIENTNIANTNIANTNIANTNIANTNITNTNIANTNIVNTNIANTDIAKTNGRNN</sequence>
<accession>W7A7S8</accession>
<protein>
    <submittedName>
        <fullName evidence="1">Uncharacterized protein</fullName>
    </submittedName>
</protein>
<dbReference type="RefSeq" id="XP_008815875.1">
    <property type="nucleotide sequence ID" value="XM_008817653.1"/>
</dbReference>
<dbReference type="EMBL" id="KI965466">
    <property type="protein sequence ID" value="EUD67348.1"/>
    <property type="molecule type" value="Genomic_DNA"/>
</dbReference>
<dbReference type="VEuPathDB" id="PlasmoDB:C922_02054"/>
<evidence type="ECO:0000313" key="1">
    <source>
        <dbReference type="EMBL" id="EUD67348.1"/>
    </source>
</evidence>
<name>W7A7S8_9APIC</name>
<dbReference type="Gene3D" id="2.160.20.80">
    <property type="entry name" value="E3 ubiquitin-protein ligase SopA"/>
    <property type="match status" value="1"/>
</dbReference>
<dbReference type="Proteomes" id="UP000030640">
    <property type="component" value="Unassembled WGS sequence"/>
</dbReference>
<gene>
    <name evidence="1" type="ORF">C922_02054</name>
</gene>